<evidence type="ECO:0000256" key="6">
    <source>
        <dbReference type="ARBA" id="ARBA00022676"/>
    </source>
</evidence>
<name>Q4SDW0_TETNG</name>
<dbReference type="EC" id="2.4.1.256" evidence="4"/>
<feature type="transmembrane region" description="Helical" evidence="14">
    <location>
        <begin position="6"/>
        <end position="25"/>
    </location>
</feature>
<sequence>MEKFESYIFTALLSVNFLISCLIFSRITREQRNPYMDEIFHVPQAQKYCHGKFSEVRQLRESGNKSGPVIIQQIKISNQPFNLCLSSCLIPLMRLALVL</sequence>
<accession>Q4SDW0</accession>
<evidence type="ECO:0000256" key="14">
    <source>
        <dbReference type="SAM" id="Phobius"/>
    </source>
</evidence>
<evidence type="ECO:0000256" key="9">
    <source>
        <dbReference type="ARBA" id="ARBA00022824"/>
    </source>
</evidence>
<evidence type="ECO:0000256" key="11">
    <source>
        <dbReference type="ARBA" id="ARBA00023136"/>
    </source>
</evidence>
<comment type="pathway">
    <text evidence="2">Protein modification; protein glycosylation.</text>
</comment>
<keyword evidence="8 14" id="KW-0812">Transmembrane</keyword>
<proteinExistence type="inferred from homology"/>
<dbReference type="PROSITE" id="PS51257">
    <property type="entry name" value="PROKAR_LIPOPROTEIN"/>
    <property type="match status" value="1"/>
</dbReference>
<dbReference type="Pfam" id="PF04922">
    <property type="entry name" value="DIE2_ALG10"/>
    <property type="match status" value="1"/>
</dbReference>
<evidence type="ECO:0000256" key="13">
    <source>
        <dbReference type="ARBA" id="ARBA00048064"/>
    </source>
</evidence>
<dbReference type="KEGG" id="tng:GSTEN00019841G001"/>
<evidence type="ECO:0000256" key="5">
    <source>
        <dbReference type="ARBA" id="ARBA00018512"/>
    </source>
</evidence>
<protein>
    <recommendedName>
        <fullName evidence="5">Dol-P-Glc:Glc(2)Man(9)GlcNAc(2)-PP-Dol alpha-1,2-glucosyltransferase</fullName>
        <ecNumber evidence="4">2.4.1.256</ecNumber>
    </recommendedName>
</protein>
<evidence type="ECO:0000256" key="3">
    <source>
        <dbReference type="ARBA" id="ARBA00010600"/>
    </source>
</evidence>
<evidence type="ECO:0000256" key="10">
    <source>
        <dbReference type="ARBA" id="ARBA00022989"/>
    </source>
</evidence>
<dbReference type="AlphaFoldDB" id="Q4SDW0"/>
<keyword evidence="7" id="KW-0808">Transferase</keyword>
<dbReference type="GO" id="GO:0005789">
    <property type="term" value="C:endoplasmic reticulum membrane"/>
    <property type="evidence" value="ECO:0007669"/>
    <property type="project" value="UniProtKB-SubCell"/>
</dbReference>
<dbReference type="GO" id="GO:0106073">
    <property type="term" value="F:dolichyl pyrophosphate Glc2Man9GlcNAc2 alpha-1,2-glucosyltransferase activity"/>
    <property type="evidence" value="ECO:0007669"/>
    <property type="project" value="UniProtKB-EC"/>
</dbReference>
<evidence type="ECO:0000256" key="12">
    <source>
        <dbReference type="ARBA" id="ARBA00044727"/>
    </source>
</evidence>
<dbReference type="EMBL" id="CAAE01014629">
    <property type="protein sequence ID" value="CAG01172.1"/>
    <property type="molecule type" value="Genomic_DNA"/>
</dbReference>
<evidence type="ECO:0000256" key="2">
    <source>
        <dbReference type="ARBA" id="ARBA00004922"/>
    </source>
</evidence>
<dbReference type="PANTHER" id="PTHR12989:SF10">
    <property type="entry name" value="DOL-P-GLC:GLC(2)MAN(9)GLCNAC(2)-PP-DOL ALPHA-1,2-GLUCOSYLTRANSFERASE-RELATED"/>
    <property type="match status" value="1"/>
</dbReference>
<keyword evidence="9" id="KW-0256">Endoplasmic reticulum</keyword>
<comment type="similarity">
    <text evidence="3">Belongs to the ALG10 glucosyltransferase family.</text>
</comment>
<keyword evidence="10 14" id="KW-1133">Transmembrane helix</keyword>
<keyword evidence="6" id="KW-0328">Glycosyltransferase</keyword>
<keyword evidence="11 14" id="KW-0472">Membrane</keyword>
<comment type="subcellular location">
    <subcellularLocation>
        <location evidence="1">Endoplasmic reticulum membrane</location>
        <topology evidence="1">Multi-pass membrane protein</topology>
    </subcellularLocation>
</comment>
<comment type="function">
    <text evidence="12">Dol-P-Glc:Glc(2)Man(9)GlcNAc(2)-PP-Dol alpha-1,2-glucosyltransferase that operates in the biosynthetic pathway of dolichol-linked oligosaccharides, the glycan precursors employed in protein asparagine (N)-glycosylation. The assembly of dolichol-linked oligosaccharides begins on the cytosolic side of the endoplasmic reticulum membrane and finishes in its lumen. The sequential addition of sugars to dolichol pyrophosphate produces dolichol-linked oligosaccharides containing fourteen sugars, including two GlcNAcs, nine mannoses and three glucoses. Once assembled, the oligosaccharide is transferred from the lipid to nascent proteins by oligosaccharyltransferases. In the lumen of the endoplasmic reticulum, adds the third and last glucose residue from dolichyl phosphate glucose (Dol-P-Glc) onto the lipid-linked oligosaccharide intermediate Glc(2)Man(9)GlcNAc(2)-PP-Dol to produce Glc(3)Man(9)GlcNAc(2)-PP-Dol.</text>
</comment>
<dbReference type="PANTHER" id="PTHR12989">
    <property type="entry name" value="ALPHA-1,2-GLUCOSYLTRANSFERASE ALG10"/>
    <property type="match status" value="1"/>
</dbReference>
<dbReference type="GO" id="GO:0006488">
    <property type="term" value="P:dolichol-linked oligosaccharide biosynthetic process"/>
    <property type="evidence" value="ECO:0007669"/>
    <property type="project" value="InterPro"/>
</dbReference>
<evidence type="ECO:0000256" key="7">
    <source>
        <dbReference type="ARBA" id="ARBA00022679"/>
    </source>
</evidence>
<comment type="caution">
    <text evidence="15">The sequence shown here is derived from an EMBL/GenBank/DDBJ whole genome shotgun (WGS) entry which is preliminary data.</text>
</comment>
<evidence type="ECO:0000256" key="8">
    <source>
        <dbReference type="ARBA" id="ARBA00022692"/>
    </source>
</evidence>
<dbReference type="InterPro" id="IPR016900">
    <property type="entry name" value="Alg10"/>
</dbReference>
<evidence type="ECO:0000256" key="4">
    <source>
        <dbReference type="ARBA" id="ARBA00011967"/>
    </source>
</evidence>
<organism evidence="15">
    <name type="scientific">Tetraodon nigroviridis</name>
    <name type="common">Spotted green pufferfish</name>
    <name type="synonym">Chelonodon nigroviridis</name>
    <dbReference type="NCBI Taxonomy" id="99883"/>
    <lineage>
        <taxon>Eukaryota</taxon>
        <taxon>Metazoa</taxon>
        <taxon>Chordata</taxon>
        <taxon>Craniata</taxon>
        <taxon>Vertebrata</taxon>
        <taxon>Euteleostomi</taxon>
        <taxon>Actinopterygii</taxon>
        <taxon>Neopterygii</taxon>
        <taxon>Teleostei</taxon>
        <taxon>Neoteleostei</taxon>
        <taxon>Acanthomorphata</taxon>
        <taxon>Eupercaria</taxon>
        <taxon>Tetraodontiformes</taxon>
        <taxon>Tetradontoidea</taxon>
        <taxon>Tetraodontidae</taxon>
        <taxon>Tetraodon</taxon>
    </lineage>
</organism>
<evidence type="ECO:0000313" key="15">
    <source>
        <dbReference type="EMBL" id="CAG01172.1"/>
    </source>
</evidence>
<comment type="catalytic activity">
    <reaction evidence="13">
        <text>an alpha-D-Glc-(1-&gt;3)-alpha-D-Glc-(1-&gt;3)-alpha-D-Man-(1-&gt;2)-alpha-D-Man-(1-&gt;2)-alpha-D-Man-(1-&gt;3)-[alpha-D-Man-(1-&gt;2)-alpha-D-Man-(1-&gt;3)-[alpha-D-Man-(1-&gt;2)-alpha-D-Man-(1-&gt;6)]-alpha-D-Man-(1-&gt;6)]-beta-D-Man-(1-&gt;4)-beta-D-GlcNAc-(1-&gt;4)-alpha-D-GlcNAc-diphospho-di-trans,poly-cis-dolichol + a di-trans,poly-cis-dolichyl beta-D-glucosyl phosphate = a alpha-D-Glc-(1-&gt;2)-alpha-D-Glc-(1-&gt;3)-alpha-D-Glc-(1-&gt;3)-alpha-D-Man-(1-&gt;2)-alpha-D-Man-(1-&gt;2)-alpha-D-Man-(1-&gt;3)-[alpha-D-Man-(1-&gt;2)-alpha-D-Man-(1-&gt;3)-[alpha-D-Man-(1-&gt;2)-alpha-D-Man-(1-&gt;6)]-alpha-D-Man-(1-&gt;6)]-beta-D-Man-(1-&gt;4)-beta-D-GlcNAc-(1-&gt;4)-alpha-D-GlcNAc-diphospho-di-trans,poly-cis-dolichol + a di-trans,poly-cis-dolichyl phosphate + H(+)</text>
        <dbReference type="Rhea" id="RHEA:29543"/>
        <dbReference type="Rhea" id="RHEA-COMP:19498"/>
        <dbReference type="Rhea" id="RHEA-COMP:19502"/>
        <dbReference type="Rhea" id="RHEA-COMP:19512"/>
        <dbReference type="Rhea" id="RHEA-COMP:19522"/>
        <dbReference type="ChEBI" id="CHEBI:15378"/>
        <dbReference type="ChEBI" id="CHEBI:57525"/>
        <dbReference type="ChEBI" id="CHEBI:57683"/>
        <dbReference type="ChEBI" id="CHEBI:132522"/>
        <dbReference type="ChEBI" id="CHEBI:132523"/>
        <dbReference type="EC" id="2.4.1.256"/>
    </reaction>
    <physiologicalReaction direction="left-to-right" evidence="13">
        <dbReference type="Rhea" id="RHEA:29544"/>
    </physiologicalReaction>
</comment>
<reference evidence="15" key="2">
    <citation type="submission" date="2004-02" db="EMBL/GenBank/DDBJ databases">
        <authorList>
            <consortium name="Genoscope"/>
            <consortium name="Whitehead Institute Centre for Genome Research"/>
        </authorList>
    </citation>
    <scope>NUCLEOTIDE SEQUENCE</scope>
</reference>
<evidence type="ECO:0000256" key="1">
    <source>
        <dbReference type="ARBA" id="ARBA00004477"/>
    </source>
</evidence>
<gene>
    <name evidence="15" type="ORF">GSTENG00019841001</name>
</gene>
<reference evidence="15" key="1">
    <citation type="journal article" date="2004" name="Nature">
        <title>Genome duplication in the teleost fish Tetraodon nigroviridis reveals the early vertebrate proto-karyotype.</title>
        <authorList>
            <person name="Jaillon O."/>
            <person name="Aury J.-M."/>
            <person name="Brunet F."/>
            <person name="Petit J.-L."/>
            <person name="Stange-Thomann N."/>
            <person name="Mauceli E."/>
            <person name="Bouneau L."/>
            <person name="Fischer C."/>
            <person name="Ozouf-Costaz C."/>
            <person name="Bernot A."/>
            <person name="Nicaud S."/>
            <person name="Jaffe D."/>
            <person name="Fisher S."/>
            <person name="Lutfalla G."/>
            <person name="Dossat C."/>
            <person name="Segurens B."/>
            <person name="Dasilva C."/>
            <person name="Salanoubat M."/>
            <person name="Levy M."/>
            <person name="Boudet N."/>
            <person name="Castellano S."/>
            <person name="Anthouard V."/>
            <person name="Jubin C."/>
            <person name="Castelli V."/>
            <person name="Katinka M."/>
            <person name="Vacherie B."/>
            <person name="Biemont C."/>
            <person name="Skalli Z."/>
            <person name="Cattolico L."/>
            <person name="Poulain J."/>
            <person name="De Berardinis V."/>
            <person name="Cruaud C."/>
            <person name="Duprat S."/>
            <person name="Brottier P."/>
            <person name="Coutanceau J.-P."/>
            <person name="Gouzy J."/>
            <person name="Parra G."/>
            <person name="Lardier G."/>
            <person name="Chapple C."/>
            <person name="McKernan K.J."/>
            <person name="McEwan P."/>
            <person name="Bosak S."/>
            <person name="Kellis M."/>
            <person name="Volff J.-N."/>
            <person name="Guigo R."/>
            <person name="Zody M.C."/>
            <person name="Mesirov J."/>
            <person name="Lindblad-Toh K."/>
            <person name="Birren B."/>
            <person name="Nusbaum C."/>
            <person name="Kahn D."/>
            <person name="Robinson-Rechavi M."/>
            <person name="Laudet V."/>
            <person name="Schachter V."/>
            <person name="Quetier F."/>
            <person name="Saurin W."/>
            <person name="Scarpelli C."/>
            <person name="Wincker P."/>
            <person name="Lander E.S."/>
            <person name="Weissenbach J."/>
            <person name="Roest Crollius H."/>
        </authorList>
    </citation>
    <scope>NUCLEOTIDE SEQUENCE [LARGE SCALE GENOMIC DNA]</scope>
</reference>
<dbReference type="OrthoDB" id="8946716at2759"/>